<dbReference type="EMBL" id="SJPJ01000001">
    <property type="protein sequence ID" value="TWT85068.1"/>
    <property type="molecule type" value="Genomic_DNA"/>
</dbReference>
<organism evidence="2 3">
    <name type="scientific">Novipirellula herctigrandis</name>
    <dbReference type="NCBI Taxonomy" id="2527986"/>
    <lineage>
        <taxon>Bacteria</taxon>
        <taxon>Pseudomonadati</taxon>
        <taxon>Planctomycetota</taxon>
        <taxon>Planctomycetia</taxon>
        <taxon>Pirellulales</taxon>
        <taxon>Pirellulaceae</taxon>
        <taxon>Novipirellula</taxon>
    </lineage>
</organism>
<dbReference type="RefSeq" id="WP_146403073.1">
    <property type="nucleotide sequence ID" value="NZ_SJPJ01000001.1"/>
</dbReference>
<evidence type="ECO:0000256" key="1">
    <source>
        <dbReference type="SAM" id="SignalP"/>
    </source>
</evidence>
<sequence precursor="true">MTLLRIVTFGILVALPAVFCGCNRNTSDNKDGLVLHYIDLSNKSTPASWVLDDKPQSIMNDAASAMENAATLPEKANFLVVYDKASLLKHFADTANDQFTVQHVIADAELDKETQLYVDSKFVHARDKIGTRLDNELLILDDYIAASKEESLRELFVRLKDATFTVRQMIESSSPTKTYD</sequence>
<feature type="signal peptide" evidence="1">
    <location>
        <begin position="1"/>
        <end position="19"/>
    </location>
</feature>
<gene>
    <name evidence="2" type="ORF">CA13_65500</name>
</gene>
<evidence type="ECO:0000313" key="2">
    <source>
        <dbReference type="EMBL" id="TWT85068.1"/>
    </source>
</evidence>
<dbReference type="OrthoDB" id="9959052at2"/>
<name>A0A5C5ZD32_9BACT</name>
<dbReference type="PROSITE" id="PS51257">
    <property type="entry name" value="PROKAR_LIPOPROTEIN"/>
    <property type="match status" value="1"/>
</dbReference>
<comment type="caution">
    <text evidence="2">The sequence shown here is derived from an EMBL/GenBank/DDBJ whole genome shotgun (WGS) entry which is preliminary data.</text>
</comment>
<feature type="chain" id="PRO_5022910667" evidence="1">
    <location>
        <begin position="20"/>
        <end position="180"/>
    </location>
</feature>
<reference evidence="2 3" key="1">
    <citation type="submission" date="2019-02" db="EMBL/GenBank/DDBJ databases">
        <title>Deep-cultivation of Planctomycetes and their phenomic and genomic characterization uncovers novel biology.</title>
        <authorList>
            <person name="Wiegand S."/>
            <person name="Jogler M."/>
            <person name="Boedeker C."/>
            <person name="Pinto D."/>
            <person name="Vollmers J."/>
            <person name="Rivas-Marin E."/>
            <person name="Kohn T."/>
            <person name="Peeters S.H."/>
            <person name="Heuer A."/>
            <person name="Rast P."/>
            <person name="Oberbeckmann S."/>
            <person name="Bunk B."/>
            <person name="Jeske O."/>
            <person name="Meyerdierks A."/>
            <person name="Storesund J.E."/>
            <person name="Kallscheuer N."/>
            <person name="Luecker S."/>
            <person name="Lage O.M."/>
            <person name="Pohl T."/>
            <person name="Merkel B.J."/>
            <person name="Hornburger P."/>
            <person name="Mueller R.-W."/>
            <person name="Bruemmer F."/>
            <person name="Labrenz M."/>
            <person name="Spormann A.M."/>
            <person name="Op Den Camp H."/>
            <person name="Overmann J."/>
            <person name="Amann R."/>
            <person name="Jetten M.S.M."/>
            <person name="Mascher T."/>
            <person name="Medema M.H."/>
            <person name="Devos D.P."/>
            <person name="Kaster A.-K."/>
            <person name="Ovreas L."/>
            <person name="Rohde M."/>
            <person name="Galperin M.Y."/>
            <person name="Jogler C."/>
        </authorList>
    </citation>
    <scope>NUCLEOTIDE SEQUENCE [LARGE SCALE GENOMIC DNA]</scope>
    <source>
        <strain evidence="2 3">CA13</strain>
    </source>
</reference>
<keyword evidence="1" id="KW-0732">Signal</keyword>
<accession>A0A5C5ZD32</accession>
<keyword evidence="3" id="KW-1185">Reference proteome</keyword>
<evidence type="ECO:0000313" key="3">
    <source>
        <dbReference type="Proteomes" id="UP000315010"/>
    </source>
</evidence>
<proteinExistence type="predicted"/>
<dbReference type="Proteomes" id="UP000315010">
    <property type="component" value="Unassembled WGS sequence"/>
</dbReference>
<protein>
    <submittedName>
        <fullName evidence="2">Uncharacterized protein</fullName>
    </submittedName>
</protein>
<dbReference type="AlphaFoldDB" id="A0A5C5ZD32"/>